<organism evidence="1 2">
    <name type="scientific">Pseudomonas qingdaonensis</name>
    <dbReference type="NCBI Taxonomy" id="2056231"/>
    <lineage>
        <taxon>Bacteria</taxon>
        <taxon>Pseudomonadati</taxon>
        <taxon>Pseudomonadota</taxon>
        <taxon>Gammaproteobacteria</taxon>
        <taxon>Pseudomonadales</taxon>
        <taxon>Pseudomonadaceae</taxon>
        <taxon>Pseudomonas</taxon>
    </lineage>
</organism>
<accession>A0ABX8DSP8</accession>
<gene>
    <name evidence="1" type="ORF">KH389_01375</name>
</gene>
<evidence type="ECO:0000313" key="2">
    <source>
        <dbReference type="Proteomes" id="UP000678154"/>
    </source>
</evidence>
<name>A0ABX8DSP8_9PSED</name>
<sequence>MSFEVFEMLLNSQSLYFSRFDKFDDHLEGGINSKNFPSISNELRILDGAMNSCWPGTSPRGEQELVKMQETQHEIASETFQSIFGVQKKVNGNAYLRNISSWLYANCWTDLPYECQAMWQLYGSSGGNCRHETGCEECKRTVGNSVCIETNIGAILDNLEFKEGFNLSIQKVEYLDHRLTKFSDNDLISRPFFSKALHFSYENEVRFMLWPDRQDIEFSYKYNKSTRNEEGSQVLHIKDVEALIGKIILSPLPIKVTKKIIDPYKDPCSSKLGLQDSLANLALREKVKSLCVRNNVDIEIVESDLNQVSTSDCYTYAGAMK</sequence>
<dbReference type="GeneID" id="87478865"/>
<evidence type="ECO:0000313" key="1">
    <source>
        <dbReference type="EMBL" id="QVL19263.1"/>
    </source>
</evidence>
<protein>
    <submittedName>
        <fullName evidence="1">DUF2971 domain-containing protein</fullName>
    </submittedName>
</protein>
<reference evidence="1 2" key="1">
    <citation type="journal article" date="2016" name="J. Hazard. Mater.">
        <title>A newly isolated Pseudomonas putida S-1 strain for batch-mode-propanethiol degradation and continuous treatment of propanethiol-containing waste gas.</title>
        <authorList>
            <person name="Chen D.Z."/>
            <person name="Sun Y.M."/>
            <person name="Han L.M."/>
            <person name="Chen J."/>
            <person name="Ye J.X."/>
            <person name="Chen J.M."/>
        </authorList>
    </citation>
    <scope>NUCLEOTIDE SEQUENCE [LARGE SCALE GENOMIC DNA]</scope>
    <source>
        <strain evidence="1 2">S-1</strain>
    </source>
</reference>
<keyword evidence="2" id="KW-1185">Reference proteome</keyword>
<proteinExistence type="predicted"/>
<dbReference type="RefSeq" id="WP_213606733.1">
    <property type="nucleotide sequence ID" value="NZ_CP074676.1"/>
</dbReference>
<dbReference type="Proteomes" id="UP000678154">
    <property type="component" value="Chromosome"/>
</dbReference>
<dbReference type="EMBL" id="CP074676">
    <property type="protein sequence ID" value="QVL19263.1"/>
    <property type="molecule type" value="Genomic_DNA"/>
</dbReference>